<organism evidence="5 6">
    <name type="scientific">Terrimicrobium sacchariphilum</name>
    <dbReference type="NCBI Taxonomy" id="690879"/>
    <lineage>
        <taxon>Bacteria</taxon>
        <taxon>Pseudomonadati</taxon>
        <taxon>Verrucomicrobiota</taxon>
        <taxon>Terrimicrobiia</taxon>
        <taxon>Terrimicrobiales</taxon>
        <taxon>Terrimicrobiaceae</taxon>
        <taxon>Terrimicrobium</taxon>
    </lineage>
</organism>
<name>A0A146GEC5_TERSA</name>
<keyword evidence="3 5" id="KW-0012">Acyltransferase</keyword>
<dbReference type="SMART" id="SM00563">
    <property type="entry name" value="PlsC"/>
    <property type="match status" value="1"/>
</dbReference>
<sequence>MTLVYCIFYNLAKILAKTLFRMRVVHPERMIETGPLILAVNHSSYFDPPLAGICSRRAVYYLARKSLLKWPFFGPLFPDMNVIPVERDGNDMSALREVIKKVKEGNGIVLFPEGTRSKDGNLQKAKAGIGLVIAKTQAPVVPMRIFGAYEAFPKGTKRMRFTKITVVIGEPIYFTKDELSDNSRETYQRLSDRVMEGISKLTIAG</sequence>
<dbReference type="InParanoid" id="A0A146GEC5"/>
<gene>
    <name evidence="5" type="ORF">TSACC_357</name>
</gene>
<dbReference type="PANTHER" id="PTHR10434">
    <property type="entry name" value="1-ACYL-SN-GLYCEROL-3-PHOSPHATE ACYLTRANSFERASE"/>
    <property type="match status" value="1"/>
</dbReference>
<feature type="domain" description="Phospholipid/glycerol acyltransferase" evidence="4">
    <location>
        <begin position="36"/>
        <end position="148"/>
    </location>
</feature>
<dbReference type="CDD" id="cd07989">
    <property type="entry name" value="LPLAT_AGPAT-like"/>
    <property type="match status" value="1"/>
</dbReference>
<comment type="caution">
    <text evidence="5">The sequence shown here is derived from an EMBL/GenBank/DDBJ whole genome shotgun (WGS) entry which is preliminary data.</text>
</comment>
<dbReference type="Pfam" id="PF01553">
    <property type="entry name" value="Acyltransferase"/>
    <property type="match status" value="1"/>
</dbReference>
<reference evidence="6" key="1">
    <citation type="journal article" date="2017" name="Genome Announc.">
        <title>Draft Genome Sequence of Terrimicrobium sacchariphilum NM-5T, a Facultative Anaerobic Soil Bacterium of the Class Spartobacteria.</title>
        <authorList>
            <person name="Qiu Y.L."/>
            <person name="Tourlousse D.M."/>
            <person name="Matsuura N."/>
            <person name="Ohashi A."/>
            <person name="Sekiguchi Y."/>
        </authorList>
    </citation>
    <scope>NUCLEOTIDE SEQUENCE [LARGE SCALE GENOMIC DNA]</scope>
    <source>
        <strain evidence="6">NM-5</strain>
    </source>
</reference>
<keyword evidence="2 5" id="KW-0808">Transferase</keyword>
<evidence type="ECO:0000313" key="6">
    <source>
        <dbReference type="Proteomes" id="UP000076023"/>
    </source>
</evidence>
<protein>
    <submittedName>
        <fullName evidence="5">1-acyl-sn-glycerol-3-phosphate acyltransferase</fullName>
    </submittedName>
</protein>
<evidence type="ECO:0000256" key="1">
    <source>
        <dbReference type="ARBA" id="ARBA00005189"/>
    </source>
</evidence>
<dbReference type="AlphaFoldDB" id="A0A146GEC5"/>
<comment type="pathway">
    <text evidence="1">Lipid metabolism.</text>
</comment>
<evidence type="ECO:0000259" key="4">
    <source>
        <dbReference type="SMART" id="SM00563"/>
    </source>
</evidence>
<dbReference type="OrthoDB" id="9803035at2"/>
<dbReference type="GO" id="GO:0003841">
    <property type="term" value="F:1-acylglycerol-3-phosphate O-acyltransferase activity"/>
    <property type="evidence" value="ECO:0007669"/>
    <property type="project" value="TreeGrafter"/>
</dbReference>
<dbReference type="Proteomes" id="UP000076023">
    <property type="component" value="Unassembled WGS sequence"/>
</dbReference>
<dbReference type="EMBL" id="BDCO01000003">
    <property type="protein sequence ID" value="GAT34997.1"/>
    <property type="molecule type" value="Genomic_DNA"/>
</dbReference>
<evidence type="ECO:0000256" key="3">
    <source>
        <dbReference type="ARBA" id="ARBA00023315"/>
    </source>
</evidence>
<proteinExistence type="predicted"/>
<dbReference type="GO" id="GO:0006654">
    <property type="term" value="P:phosphatidic acid biosynthetic process"/>
    <property type="evidence" value="ECO:0007669"/>
    <property type="project" value="TreeGrafter"/>
</dbReference>
<dbReference type="RefSeq" id="WP_075080859.1">
    <property type="nucleotide sequence ID" value="NZ_BDCO01000003.1"/>
</dbReference>
<evidence type="ECO:0000256" key="2">
    <source>
        <dbReference type="ARBA" id="ARBA00022679"/>
    </source>
</evidence>
<accession>A0A146GEC5</accession>
<keyword evidence="6" id="KW-1185">Reference proteome</keyword>
<dbReference type="InterPro" id="IPR002123">
    <property type="entry name" value="Plipid/glycerol_acylTrfase"/>
</dbReference>
<dbReference type="STRING" id="690879.TSACC_357"/>
<evidence type="ECO:0000313" key="5">
    <source>
        <dbReference type="EMBL" id="GAT34997.1"/>
    </source>
</evidence>
<dbReference type="SUPFAM" id="SSF69593">
    <property type="entry name" value="Glycerol-3-phosphate (1)-acyltransferase"/>
    <property type="match status" value="1"/>
</dbReference>
<dbReference type="PANTHER" id="PTHR10434:SF40">
    <property type="entry name" value="1-ACYL-SN-GLYCEROL-3-PHOSPHATE ACYLTRANSFERASE"/>
    <property type="match status" value="1"/>
</dbReference>